<proteinExistence type="predicted"/>
<evidence type="ECO:0000313" key="3">
    <source>
        <dbReference type="Proteomes" id="UP001228581"/>
    </source>
</evidence>
<dbReference type="AlphaFoldDB" id="A0AAE3QQH1"/>
<keyword evidence="3" id="KW-1185">Reference proteome</keyword>
<sequence length="121" mass="13547">MKTIQKFLQVFLLIAGLIILSERGTAQNLNQFSVEVQHTTSNKSNGKIYISLSEGAGSYTFKLYDLYDNEKNFKKVIQNHPMQTGKKELIFNGLPASGYVIQVIKDGKKLMLGGMNGFIIQ</sequence>
<evidence type="ECO:0000313" key="1">
    <source>
        <dbReference type="EMBL" id="MDJ1483021.1"/>
    </source>
</evidence>
<evidence type="ECO:0000313" key="2">
    <source>
        <dbReference type="EMBL" id="MDJ1496276.1"/>
    </source>
</evidence>
<name>A0AAE3QQH1_9BACT</name>
<dbReference type="Proteomes" id="UP001228581">
    <property type="component" value="Unassembled WGS sequence"/>
</dbReference>
<dbReference type="RefSeq" id="WP_313982509.1">
    <property type="nucleotide sequence ID" value="NZ_JASJOR010000015.1"/>
</dbReference>
<accession>A0AAE3QQH1</accession>
<dbReference type="EMBL" id="JASJOS010000009">
    <property type="protein sequence ID" value="MDJ1483021.1"/>
    <property type="molecule type" value="Genomic_DNA"/>
</dbReference>
<reference evidence="1 3" key="1">
    <citation type="submission" date="2023-05" db="EMBL/GenBank/DDBJ databases">
        <authorList>
            <person name="Zhang X."/>
        </authorList>
    </citation>
    <scope>NUCLEOTIDE SEQUENCE</scope>
    <source>
        <strain evidence="2 3">DM2B3-1</strain>
        <strain evidence="1">YF14B1</strain>
    </source>
</reference>
<dbReference type="Proteomes" id="UP001241110">
    <property type="component" value="Unassembled WGS sequence"/>
</dbReference>
<organism evidence="1 4">
    <name type="scientific">Xanthocytophaga flava</name>
    <dbReference type="NCBI Taxonomy" id="3048013"/>
    <lineage>
        <taxon>Bacteria</taxon>
        <taxon>Pseudomonadati</taxon>
        <taxon>Bacteroidota</taxon>
        <taxon>Cytophagia</taxon>
        <taxon>Cytophagales</taxon>
        <taxon>Rhodocytophagaceae</taxon>
        <taxon>Xanthocytophaga</taxon>
    </lineage>
</organism>
<dbReference type="EMBL" id="JASJOT010000021">
    <property type="protein sequence ID" value="MDJ1496276.1"/>
    <property type="molecule type" value="Genomic_DNA"/>
</dbReference>
<comment type="caution">
    <text evidence="1">The sequence shown here is derived from an EMBL/GenBank/DDBJ whole genome shotgun (WGS) entry which is preliminary data.</text>
</comment>
<evidence type="ECO:0000313" key="4">
    <source>
        <dbReference type="Proteomes" id="UP001241110"/>
    </source>
</evidence>
<protein>
    <submittedName>
        <fullName evidence="1">Uncharacterized protein</fullName>
    </submittedName>
</protein>
<gene>
    <name evidence="1" type="ORF">QNI16_21140</name>
    <name evidence="2" type="ORF">QNI19_25285</name>
</gene>